<keyword evidence="14" id="KW-1185">Reference proteome</keyword>
<evidence type="ECO:0000313" key="14">
    <source>
        <dbReference type="Proteomes" id="UP000053328"/>
    </source>
</evidence>
<evidence type="ECO:0000256" key="6">
    <source>
        <dbReference type="ARBA" id="ARBA00022448"/>
    </source>
</evidence>
<keyword evidence="6" id="KW-0813">Transport</keyword>
<evidence type="ECO:0000313" key="13">
    <source>
        <dbReference type="EMBL" id="KIW14333.1"/>
    </source>
</evidence>
<evidence type="ECO:0000256" key="8">
    <source>
        <dbReference type="ARBA" id="ARBA00022792"/>
    </source>
</evidence>
<dbReference type="GO" id="GO:0005758">
    <property type="term" value="C:mitochondrial intermembrane space"/>
    <property type="evidence" value="ECO:0007669"/>
    <property type="project" value="UniProtKB-SubCell"/>
</dbReference>
<dbReference type="PANTHER" id="PTHR20900:SF0">
    <property type="entry name" value="NADH DEHYDROGENASE [UBIQUINONE] 1 BETA SUBCOMPLEX SUBUNIT 7"/>
    <property type="match status" value="1"/>
</dbReference>
<dbReference type="STRING" id="91928.A0A0D2B5Z5"/>
<evidence type="ECO:0000256" key="11">
    <source>
        <dbReference type="ARBA" id="ARBA00023136"/>
    </source>
</evidence>
<gene>
    <name evidence="13" type="ORF">PV08_07115</name>
</gene>
<evidence type="ECO:0000256" key="2">
    <source>
        <dbReference type="ARBA" id="ARBA00004569"/>
    </source>
</evidence>
<evidence type="ECO:0000256" key="1">
    <source>
        <dbReference type="ARBA" id="ARBA00003195"/>
    </source>
</evidence>
<keyword evidence="11" id="KW-0472">Membrane</keyword>
<comment type="subcellular location">
    <subcellularLocation>
        <location evidence="3">Mitochondrion inner membrane</location>
        <topology evidence="3">Peripheral membrane protein</topology>
    </subcellularLocation>
    <subcellularLocation>
        <location evidence="2">Mitochondrion intermembrane space</location>
    </subcellularLocation>
</comment>
<evidence type="ECO:0000256" key="3">
    <source>
        <dbReference type="ARBA" id="ARBA00004637"/>
    </source>
</evidence>
<dbReference type="PROSITE" id="PS51808">
    <property type="entry name" value="CHCH"/>
    <property type="match status" value="1"/>
</dbReference>
<organism evidence="13 14">
    <name type="scientific">Exophiala spinifera</name>
    <dbReference type="NCBI Taxonomy" id="91928"/>
    <lineage>
        <taxon>Eukaryota</taxon>
        <taxon>Fungi</taxon>
        <taxon>Dikarya</taxon>
        <taxon>Ascomycota</taxon>
        <taxon>Pezizomycotina</taxon>
        <taxon>Eurotiomycetes</taxon>
        <taxon>Chaetothyriomycetidae</taxon>
        <taxon>Chaetothyriales</taxon>
        <taxon>Herpotrichiellaceae</taxon>
        <taxon>Exophiala</taxon>
    </lineage>
</organism>
<dbReference type="InterPro" id="IPR008698">
    <property type="entry name" value="NDUB7"/>
</dbReference>
<dbReference type="AlphaFoldDB" id="A0A0D2B5Z5"/>
<evidence type="ECO:0000256" key="12">
    <source>
        <dbReference type="ARBA" id="ARBA00023157"/>
    </source>
</evidence>
<proteinExistence type="inferred from homology"/>
<comment type="similarity">
    <text evidence="4">Belongs to the complex I NDUFB7 subunit family.</text>
</comment>
<reference evidence="13 14" key="1">
    <citation type="submission" date="2015-01" db="EMBL/GenBank/DDBJ databases">
        <title>The Genome Sequence of Exophiala spinifera CBS89968.</title>
        <authorList>
            <consortium name="The Broad Institute Genomics Platform"/>
            <person name="Cuomo C."/>
            <person name="de Hoog S."/>
            <person name="Gorbushina A."/>
            <person name="Stielow B."/>
            <person name="Teixiera M."/>
            <person name="Abouelleil A."/>
            <person name="Chapman S.B."/>
            <person name="Priest M."/>
            <person name="Young S.K."/>
            <person name="Wortman J."/>
            <person name="Nusbaum C."/>
            <person name="Birren B."/>
        </authorList>
    </citation>
    <scope>NUCLEOTIDE SEQUENCE [LARGE SCALE GENOMIC DNA]</scope>
    <source>
        <strain evidence="13 14">CBS 89968</strain>
    </source>
</reference>
<dbReference type="GO" id="GO:0005743">
    <property type="term" value="C:mitochondrial inner membrane"/>
    <property type="evidence" value="ECO:0007669"/>
    <property type="project" value="UniProtKB-SubCell"/>
</dbReference>
<evidence type="ECO:0000256" key="9">
    <source>
        <dbReference type="ARBA" id="ARBA00022982"/>
    </source>
</evidence>
<protein>
    <recommendedName>
        <fullName evidence="5">NADH dehydrogenase [ubiquinone] 1 beta subcomplex subunit 7</fullName>
    </recommendedName>
</protein>
<comment type="function">
    <text evidence="1">Accessory subunit of the mitochondrial membrane respiratory chain NADH dehydrogenase (Complex I), that is believed not to be involved in catalysis. Complex I functions in the transfer of electrons from NADH to the respiratory chain. The immediate electron acceptor for the enzyme is believed to be ubiquinone.</text>
</comment>
<dbReference type="GeneID" id="27334198"/>
<name>A0A0D2B5Z5_9EURO</name>
<accession>A0A0D2B5Z5</accession>
<dbReference type="OrthoDB" id="268414at2759"/>
<keyword evidence="7" id="KW-0679">Respiratory chain</keyword>
<dbReference type="Proteomes" id="UP000053328">
    <property type="component" value="Unassembled WGS sequence"/>
</dbReference>
<dbReference type="Pfam" id="PF05676">
    <property type="entry name" value="NDUF_B7"/>
    <property type="match status" value="1"/>
</dbReference>
<evidence type="ECO:0000256" key="7">
    <source>
        <dbReference type="ARBA" id="ARBA00022660"/>
    </source>
</evidence>
<sequence length="94" mass="10640">MTVIESVKDAIGLGGDAAPASREAMSEARLPLQYRDSCANLLIPLNKCRHENAWMPWKCEHERHSYEKCQYEEFKKRVAKMEALRAAKSAEASS</sequence>
<dbReference type="PANTHER" id="PTHR20900">
    <property type="entry name" value="NADH:UBIQUINONE OXIDOREDUCTASE B18-LIKE SUBUNIT"/>
    <property type="match status" value="1"/>
</dbReference>
<dbReference type="EMBL" id="KN847496">
    <property type="protein sequence ID" value="KIW14333.1"/>
    <property type="molecule type" value="Genomic_DNA"/>
</dbReference>
<keyword evidence="9" id="KW-0249">Electron transport</keyword>
<dbReference type="VEuPathDB" id="FungiDB:PV08_07115"/>
<keyword evidence="12" id="KW-1015">Disulfide bond</keyword>
<dbReference type="RefSeq" id="XP_016234549.1">
    <property type="nucleotide sequence ID" value="XM_016381447.1"/>
</dbReference>
<evidence type="ECO:0000256" key="10">
    <source>
        <dbReference type="ARBA" id="ARBA00023128"/>
    </source>
</evidence>
<evidence type="ECO:0000256" key="5">
    <source>
        <dbReference type="ARBA" id="ARBA00018677"/>
    </source>
</evidence>
<dbReference type="HOGENOM" id="CLU_154847_2_0_1"/>
<keyword evidence="10" id="KW-0496">Mitochondrion</keyword>
<keyword evidence="8" id="KW-0999">Mitochondrion inner membrane</keyword>
<evidence type="ECO:0000256" key="4">
    <source>
        <dbReference type="ARBA" id="ARBA00008006"/>
    </source>
</evidence>